<organism evidence="2 3">
    <name type="scientific">Cuscuta epithymum</name>
    <dbReference type="NCBI Taxonomy" id="186058"/>
    <lineage>
        <taxon>Eukaryota</taxon>
        <taxon>Viridiplantae</taxon>
        <taxon>Streptophyta</taxon>
        <taxon>Embryophyta</taxon>
        <taxon>Tracheophyta</taxon>
        <taxon>Spermatophyta</taxon>
        <taxon>Magnoliopsida</taxon>
        <taxon>eudicotyledons</taxon>
        <taxon>Gunneridae</taxon>
        <taxon>Pentapetalae</taxon>
        <taxon>asterids</taxon>
        <taxon>lamiids</taxon>
        <taxon>Solanales</taxon>
        <taxon>Convolvulaceae</taxon>
        <taxon>Cuscuteae</taxon>
        <taxon>Cuscuta</taxon>
        <taxon>Cuscuta subgen. Cuscuta</taxon>
    </lineage>
</organism>
<evidence type="ECO:0000256" key="1">
    <source>
        <dbReference type="SAM" id="Phobius"/>
    </source>
</evidence>
<keyword evidence="1" id="KW-0472">Membrane</keyword>
<protein>
    <submittedName>
        <fullName evidence="2">Uncharacterized protein</fullName>
    </submittedName>
</protein>
<keyword evidence="1" id="KW-1133">Transmembrane helix</keyword>
<dbReference type="EMBL" id="CAMAPF010000938">
    <property type="protein sequence ID" value="CAH9125615.1"/>
    <property type="molecule type" value="Genomic_DNA"/>
</dbReference>
<comment type="caution">
    <text evidence="2">The sequence shown here is derived from an EMBL/GenBank/DDBJ whole genome shotgun (WGS) entry which is preliminary data.</text>
</comment>
<sequence length="118" mass="13136">MTASGGLAKSTGRGELCGFQAGQMIDNGGSIIMVPRIRTPPEPPSWVVRGDRIRESFPISYYVFVNWILVIVYVVRFVSLFGISALFMSLMSMFRSMRIGMAVSRPLHGQRFALLFQG</sequence>
<evidence type="ECO:0000313" key="3">
    <source>
        <dbReference type="Proteomes" id="UP001152523"/>
    </source>
</evidence>
<dbReference type="AlphaFoldDB" id="A0AAV0EQS0"/>
<name>A0AAV0EQS0_9ASTE</name>
<dbReference type="Proteomes" id="UP001152523">
    <property type="component" value="Unassembled WGS sequence"/>
</dbReference>
<keyword evidence="1" id="KW-0812">Transmembrane</keyword>
<gene>
    <name evidence="2" type="ORF">CEPIT_LOCUS26899</name>
</gene>
<feature type="transmembrane region" description="Helical" evidence="1">
    <location>
        <begin position="64"/>
        <end position="88"/>
    </location>
</feature>
<proteinExistence type="predicted"/>
<reference evidence="2" key="1">
    <citation type="submission" date="2022-07" db="EMBL/GenBank/DDBJ databases">
        <authorList>
            <person name="Macas J."/>
            <person name="Novak P."/>
            <person name="Neumann P."/>
        </authorList>
    </citation>
    <scope>NUCLEOTIDE SEQUENCE</scope>
</reference>
<keyword evidence="3" id="KW-1185">Reference proteome</keyword>
<evidence type="ECO:0000313" key="2">
    <source>
        <dbReference type="EMBL" id="CAH9125615.1"/>
    </source>
</evidence>
<accession>A0AAV0EQS0</accession>